<organism evidence="2 3">
    <name type="scientific">Porcisia hertigi</name>
    <dbReference type="NCBI Taxonomy" id="2761500"/>
    <lineage>
        <taxon>Eukaryota</taxon>
        <taxon>Discoba</taxon>
        <taxon>Euglenozoa</taxon>
        <taxon>Kinetoplastea</taxon>
        <taxon>Metakinetoplastina</taxon>
        <taxon>Trypanosomatida</taxon>
        <taxon>Trypanosomatidae</taxon>
        <taxon>Leishmaniinae</taxon>
        <taxon>Porcisia</taxon>
    </lineage>
</organism>
<dbReference type="OrthoDB" id="264111at2759"/>
<dbReference type="AlphaFoldDB" id="A0A836I7T7"/>
<dbReference type="GeneID" id="94288355"/>
<evidence type="ECO:0000256" key="1">
    <source>
        <dbReference type="SAM" id="MobiDB-lite"/>
    </source>
</evidence>
<name>A0A836I7T7_9TRYP</name>
<dbReference type="Proteomes" id="UP000674318">
    <property type="component" value="Unassembled WGS sequence"/>
</dbReference>
<feature type="compositionally biased region" description="Pro residues" evidence="1">
    <location>
        <begin position="677"/>
        <end position="686"/>
    </location>
</feature>
<proteinExistence type="predicted"/>
<evidence type="ECO:0000313" key="3">
    <source>
        <dbReference type="Proteomes" id="UP000674318"/>
    </source>
</evidence>
<gene>
    <name evidence="2" type="ORF">JKF63_02238</name>
</gene>
<dbReference type="KEGG" id="phet:94288355"/>
<dbReference type="RefSeq" id="XP_067754435.1">
    <property type="nucleotide sequence ID" value="XM_067898278.1"/>
</dbReference>
<comment type="caution">
    <text evidence="2">The sequence shown here is derived from an EMBL/GenBank/DDBJ whole genome shotgun (WGS) entry which is preliminary data.</text>
</comment>
<feature type="region of interest" description="Disordered" evidence="1">
    <location>
        <begin position="447"/>
        <end position="486"/>
    </location>
</feature>
<keyword evidence="3" id="KW-1185">Reference proteome</keyword>
<feature type="region of interest" description="Disordered" evidence="1">
    <location>
        <begin position="677"/>
        <end position="696"/>
    </location>
</feature>
<feature type="compositionally biased region" description="Low complexity" evidence="1">
    <location>
        <begin position="687"/>
        <end position="696"/>
    </location>
</feature>
<protein>
    <submittedName>
        <fullName evidence="2">Uncharacterized protein</fullName>
    </submittedName>
</protein>
<feature type="region of interest" description="Disordered" evidence="1">
    <location>
        <begin position="566"/>
        <end position="608"/>
    </location>
</feature>
<sequence length="1249" mass="134148">MSFVSTGLPRSRRLLPLESTEVLGLTDSFLLHVLQGHHDRDCNPSDEPSDSKRLHEHVSLYWDQQHAYRSYQHRLLREVRSTRGPVRFAGFPQVRIGSRRTEVVSTAARAPALDGTECSTESTSVTGGVTLPSQPRLETAAAAFSSVPKTIEGALPPPRSLAAWNWISLVAPYERLLCPSLLYSALLTPSVGGCTSLLYGTQPPSPAPASASTSAVSGCVWARWSTYTCQSLWTLHTVAAEASLPVQEVYVMCAGTITYLDVILTAGRVWSELEELWGNDLALELESEKETMRADCLEGSETGARLQLSSLKSLLSQPAQTFTALLQHARVLLEALTRTTASSTSFKASPMPDAARTAFPRPLAPWLAEAMEKEIWSTAANPWVAGSSGSSASKPGSVAVQILRHAAAQWLSRRGATVTAATATGIRAVPLTPRDLCVSRGSDAAAPASLQSSARMDDSSMRAGSLAPCTGTRRHSITSPRFAGSATAPVSSTFEAFEPHDMPREQHPFFLPPLPQDPALTAFAAVWRRTLQRCVLEPDILRKSLRQVILGCAGQRCEELLQESTQRRLQQPHHAVESLTVSESRDGPPPPRVLAHSSDAVGKNSATTDSARVAVPLVSAISSTAVEPPPSRLLLTSDPAATSFRVLGPRLGEWLASTYGGWCGFRGELYRCVGPPSPPPPLPSPPSSACAAQARRRLPASSRSHSSAAIHTPSAEQLVELFVDGALEVESVGGVSSSSSCTGAVSRAASFLYSVEELADRLCRLGSALPRYATEVSGDCLRPADAAYVREVLQRHCLPLLLACQRCGIQQWRLRGWMKGITLTLLDNSGVESRVITPAKLMELGLQHARSAGGSDIFATTTTLRMVVDGALSGTLAFLEHVQKRSERTVRWLRVRRLESGGVGIDRDGGPSPASTPKITTTAVEVVLLRRAEESALFSIFQSHPSALLLAGCGVQRLALPLTITAPERRHVGASSPVHPLASTKLLLVRTCGIAIDLDLQECYEHPKFLRLRKPRSLVSHSSREATATAGVQWLPLPPELGTASERVTLRHIRGMLQYYLRSLDTTTASSVAGGTAGNSWATSGMKRVRADAEGEAMERPHEPQSTNHESFSGAIQLTRPSAALSKADTSETSVADLPRTTLFAIDRAAILYVLRHHPHYYQQVKGCGIKEVYVAAKADHASTALCRTGSLAEDAITSPSFLSSPAAGPCRAVVIIERVCGQSVEVDVEACYDKGCEGVPLRPFMMLA</sequence>
<reference evidence="2 3" key="1">
    <citation type="submission" date="2021-02" db="EMBL/GenBank/DDBJ databases">
        <title>Porcisia hertigi Genome sequencing and assembly.</title>
        <authorList>
            <person name="Almutairi H."/>
            <person name="Gatherer D."/>
        </authorList>
    </citation>
    <scope>NUCLEOTIDE SEQUENCE [LARGE SCALE GENOMIC DNA]</scope>
    <source>
        <strain evidence="2 3">C119</strain>
    </source>
</reference>
<evidence type="ECO:0000313" key="2">
    <source>
        <dbReference type="EMBL" id="KAG5495183.1"/>
    </source>
</evidence>
<accession>A0A836I7T7</accession>
<dbReference type="EMBL" id="JAFJZO010000033">
    <property type="protein sequence ID" value="KAG5495183.1"/>
    <property type="molecule type" value="Genomic_DNA"/>
</dbReference>